<sequence>MCLNVKFSFFDMVNPIGNKVHSTMSASCRKVRKLPNFIHVGCLIPHAFRCGELFYIKDDNAAVKGQKQNKGDLF</sequence>
<proteinExistence type="predicted"/>
<organism evidence="1 2">
    <name type="scientific">Bacillus cereus</name>
    <dbReference type="NCBI Taxonomy" id="1396"/>
    <lineage>
        <taxon>Bacteria</taxon>
        <taxon>Bacillati</taxon>
        <taxon>Bacillota</taxon>
        <taxon>Bacilli</taxon>
        <taxon>Bacillales</taxon>
        <taxon>Bacillaceae</taxon>
        <taxon>Bacillus</taxon>
        <taxon>Bacillus cereus group</taxon>
    </lineage>
</organism>
<dbReference type="EMBL" id="NUYN01000009">
    <property type="protein sequence ID" value="PFN28027.1"/>
    <property type="molecule type" value="Genomic_DNA"/>
</dbReference>
<evidence type="ECO:0000313" key="2">
    <source>
        <dbReference type="Proteomes" id="UP000225182"/>
    </source>
</evidence>
<accession>A0A2B1KTJ0</accession>
<comment type="caution">
    <text evidence="1">The sequence shown here is derived from an EMBL/GenBank/DDBJ whole genome shotgun (WGS) entry which is preliminary data.</text>
</comment>
<dbReference type="AlphaFoldDB" id="A0A2B1KTJ0"/>
<protein>
    <submittedName>
        <fullName evidence="1">Uncharacterized protein</fullName>
    </submittedName>
</protein>
<reference evidence="1 2" key="1">
    <citation type="submission" date="2017-09" db="EMBL/GenBank/DDBJ databases">
        <title>Large-scale bioinformatics analysis of Bacillus genomes uncovers conserved roles of natural products in bacterial physiology.</title>
        <authorList>
            <consortium name="Agbiome Team Llc"/>
            <person name="Bleich R.M."/>
            <person name="Grubbs K.J."/>
            <person name="Santa Maria K.C."/>
            <person name="Allen S.E."/>
            <person name="Farag S."/>
            <person name="Shank E.A."/>
            <person name="Bowers A."/>
        </authorList>
    </citation>
    <scope>NUCLEOTIDE SEQUENCE [LARGE SCALE GENOMIC DNA]</scope>
    <source>
        <strain evidence="1 2">AFS076905</strain>
    </source>
</reference>
<gene>
    <name evidence="1" type="ORF">COJ50_06160</name>
</gene>
<dbReference type="Proteomes" id="UP000225182">
    <property type="component" value="Unassembled WGS sequence"/>
</dbReference>
<evidence type="ECO:0000313" key="1">
    <source>
        <dbReference type="EMBL" id="PFN28027.1"/>
    </source>
</evidence>
<name>A0A2B1KTJ0_BACCE</name>